<keyword evidence="2" id="KW-1185">Reference proteome</keyword>
<reference evidence="1 2" key="1">
    <citation type="submission" date="2020-03" db="EMBL/GenBank/DDBJ databases">
        <title>Genomic Encyclopedia of Type Strains, Phase IV (KMG-IV): sequencing the most valuable type-strain genomes for metagenomic binning, comparative biology and taxonomic classification.</title>
        <authorList>
            <person name="Goeker M."/>
        </authorList>
    </citation>
    <scope>NUCLEOTIDE SEQUENCE [LARGE SCALE GENOMIC DNA]</scope>
    <source>
        <strain evidence="1 2">DSM 105096</strain>
    </source>
</reference>
<name>A0ABX0XEE8_9BACT</name>
<evidence type="ECO:0000313" key="2">
    <source>
        <dbReference type="Proteomes" id="UP000770785"/>
    </source>
</evidence>
<comment type="caution">
    <text evidence="1">The sequence shown here is derived from an EMBL/GenBank/DDBJ whole genome shotgun (WGS) entry which is preliminary data.</text>
</comment>
<sequence>MVDLSSSFLVDENKVELKDGQIVVKLVDPTGTLTADQLGALPDVMRVCATIASRHLPGANANTTAFLISKATHAILLKHKLPRFDTFSVQITGKNQRITTREDYVIILLKEDFLTYVSYTASVFEVYDRNSKKFICGLEEVNSSADLRKMVKLLMPNERQRTSRYQLNEYLDLIPNSPSAAYVSNDLEKALIAANISGVKFVNYDKFEVVNAPTVAPDGPT</sequence>
<evidence type="ECO:0000313" key="1">
    <source>
        <dbReference type="EMBL" id="NJC27685.1"/>
    </source>
</evidence>
<dbReference type="EMBL" id="JAATJH010000005">
    <property type="protein sequence ID" value="NJC27685.1"/>
    <property type="molecule type" value="Genomic_DNA"/>
</dbReference>
<proteinExistence type="predicted"/>
<dbReference type="Proteomes" id="UP000770785">
    <property type="component" value="Unassembled WGS sequence"/>
</dbReference>
<protein>
    <submittedName>
        <fullName evidence="1">Uncharacterized protein</fullName>
    </submittedName>
</protein>
<accession>A0ABX0XEE8</accession>
<dbReference type="RefSeq" id="WP_168038998.1">
    <property type="nucleotide sequence ID" value="NZ_JAATJH010000005.1"/>
</dbReference>
<organism evidence="1 2">
    <name type="scientific">Neolewinella antarctica</name>
    <dbReference type="NCBI Taxonomy" id="442734"/>
    <lineage>
        <taxon>Bacteria</taxon>
        <taxon>Pseudomonadati</taxon>
        <taxon>Bacteroidota</taxon>
        <taxon>Saprospiria</taxon>
        <taxon>Saprospirales</taxon>
        <taxon>Lewinellaceae</taxon>
        <taxon>Neolewinella</taxon>
    </lineage>
</organism>
<gene>
    <name evidence="1" type="ORF">GGR27_003202</name>
</gene>